<organism evidence="1 2">
    <name type="scientific">Leptospira noguchii serovar Autumnalis str. ZUN142</name>
    <dbReference type="NCBI Taxonomy" id="1085540"/>
    <lineage>
        <taxon>Bacteria</taxon>
        <taxon>Pseudomonadati</taxon>
        <taxon>Spirochaetota</taxon>
        <taxon>Spirochaetia</taxon>
        <taxon>Leptospirales</taxon>
        <taxon>Leptospiraceae</taxon>
        <taxon>Leptospira</taxon>
    </lineage>
</organism>
<gene>
    <name evidence="1" type="ORF">LEP1GSC186_0198</name>
</gene>
<evidence type="ECO:0000313" key="1">
    <source>
        <dbReference type="EMBL" id="EMO38885.1"/>
    </source>
</evidence>
<dbReference type="Proteomes" id="UP000012153">
    <property type="component" value="Unassembled WGS sequence"/>
</dbReference>
<comment type="caution">
    <text evidence="1">The sequence shown here is derived from an EMBL/GenBank/DDBJ whole genome shotgun (WGS) entry which is preliminary data.</text>
</comment>
<dbReference type="AlphaFoldDB" id="M6U319"/>
<name>M6U319_9LEPT</name>
<proteinExistence type="predicted"/>
<accession>M6U319</accession>
<protein>
    <submittedName>
        <fullName evidence="1">Uncharacterized protein</fullName>
    </submittedName>
</protein>
<sequence>MSLESTIYSLYRIFYCGFCMSSHKLSRLTNFLKHSFFVIQFPHLKVLL</sequence>
<evidence type="ECO:0000313" key="2">
    <source>
        <dbReference type="Proteomes" id="UP000012153"/>
    </source>
</evidence>
<dbReference type="EMBL" id="AHOP02000062">
    <property type="protein sequence ID" value="EMO38885.1"/>
    <property type="molecule type" value="Genomic_DNA"/>
</dbReference>
<reference evidence="1 2" key="1">
    <citation type="submission" date="2013-01" db="EMBL/GenBank/DDBJ databases">
        <authorList>
            <person name="Harkins D.M."/>
            <person name="Durkin A.S."/>
            <person name="Brinkac L.M."/>
            <person name="Haft D.H."/>
            <person name="Selengut J.D."/>
            <person name="Sanka R."/>
            <person name="DePew J."/>
            <person name="Purushe J."/>
            <person name="Matthias M.A."/>
            <person name="Vinetz J.M."/>
            <person name="Sutton G.G."/>
            <person name="Nierman W.C."/>
            <person name="Fouts D.E."/>
        </authorList>
    </citation>
    <scope>NUCLEOTIDE SEQUENCE [LARGE SCALE GENOMIC DNA]</scope>
    <source>
        <strain evidence="1 2">ZUN142</strain>
    </source>
</reference>